<organism evidence="2 3">
    <name type="scientific">Platanthera zijinensis</name>
    <dbReference type="NCBI Taxonomy" id="2320716"/>
    <lineage>
        <taxon>Eukaryota</taxon>
        <taxon>Viridiplantae</taxon>
        <taxon>Streptophyta</taxon>
        <taxon>Embryophyta</taxon>
        <taxon>Tracheophyta</taxon>
        <taxon>Spermatophyta</taxon>
        <taxon>Magnoliopsida</taxon>
        <taxon>Liliopsida</taxon>
        <taxon>Asparagales</taxon>
        <taxon>Orchidaceae</taxon>
        <taxon>Orchidoideae</taxon>
        <taxon>Orchideae</taxon>
        <taxon>Orchidinae</taxon>
        <taxon>Platanthera</taxon>
    </lineage>
</organism>
<gene>
    <name evidence="2" type="ORF">KSP39_PZI018833</name>
</gene>
<evidence type="ECO:0000313" key="2">
    <source>
        <dbReference type="EMBL" id="KAK8925634.1"/>
    </source>
</evidence>
<reference evidence="2 3" key="1">
    <citation type="journal article" date="2022" name="Nat. Plants">
        <title>Genomes of leafy and leafless Platanthera orchids illuminate the evolution of mycoheterotrophy.</title>
        <authorList>
            <person name="Li M.H."/>
            <person name="Liu K.W."/>
            <person name="Li Z."/>
            <person name="Lu H.C."/>
            <person name="Ye Q.L."/>
            <person name="Zhang D."/>
            <person name="Wang J.Y."/>
            <person name="Li Y.F."/>
            <person name="Zhong Z.M."/>
            <person name="Liu X."/>
            <person name="Yu X."/>
            <person name="Liu D.K."/>
            <person name="Tu X.D."/>
            <person name="Liu B."/>
            <person name="Hao Y."/>
            <person name="Liao X.Y."/>
            <person name="Jiang Y.T."/>
            <person name="Sun W.H."/>
            <person name="Chen J."/>
            <person name="Chen Y.Q."/>
            <person name="Ai Y."/>
            <person name="Zhai J.W."/>
            <person name="Wu S.S."/>
            <person name="Zhou Z."/>
            <person name="Hsiao Y.Y."/>
            <person name="Wu W.L."/>
            <person name="Chen Y.Y."/>
            <person name="Lin Y.F."/>
            <person name="Hsu J.L."/>
            <person name="Li C.Y."/>
            <person name="Wang Z.W."/>
            <person name="Zhao X."/>
            <person name="Zhong W.Y."/>
            <person name="Ma X.K."/>
            <person name="Ma L."/>
            <person name="Huang J."/>
            <person name="Chen G.Z."/>
            <person name="Huang M.Z."/>
            <person name="Huang L."/>
            <person name="Peng D.H."/>
            <person name="Luo Y.B."/>
            <person name="Zou S.Q."/>
            <person name="Chen S.P."/>
            <person name="Lan S."/>
            <person name="Tsai W.C."/>
            <person name="Van de Peer Y."/>
            <person name="Liu Z.J."/>
        </authorList>
    </citation>
    <scope>NUCLEOTIDE SEQUENCE [LARGE SCALE GENOMIC DNA]</scope>
    <source>
        <strain evidence="2">Lor287</strain>
    </source>
</reference>
<dbReference type="EMBL" id="JBBWWQ010000016">
    <property type="protein sequence ID" value="KAK8925634.1"/>
    <property type="molecule type" value="Genomic_DNA"/>
</dbReference>
<protein>
    <submittedName>
        <fullName evidence="2">Uncharacterized protein</fullName>
    </submittedName>
</protein>
<keyword evidence="3" id="KW-1185">Reference proteome</keyword>
<accession>A0AAP0FYA0</accession>
<comment type="caution">
    <text evidence="2">The sequence shown here is derived from an EMBL/GenBank/DDBJ whole genome shotgun (WGS) entry which is preliminary data.</text>
</comment>
<evidence type="ECO:0000256" key="1">
    <source>
        <dbReference type="SAM" id="MobiDB-lite"/>
    </source>
</evidence>
<dbReference type="AlphaFoldDB" id="A0AAP0FYA0"/>
<evidence type="ECO:0000313" key="3">
    <source>
        <dbReference type="Proteomes" id="UP001418222"/>
    </source>
</evidence>
<dbReference type="Proteomes" id="UP001418222">
    <property type="component" value="Unassembled WGS sequence"/>
</dbReference>
<name>A0AAP0FYA0_9ASPA</name>
<proteinExistence type="predicted"/>
<feature type="region of interest" description="Disordered" evidence="1">
    <location>
        <begin position="68"/>
        <end position="87"/>
    </location>
</feature>
<sequence>MGILSIAAGSLFKITAVPLRTATKLNEVLEQIERASEAFTSVWITFKKKSITWKCWSGFLISMKAIDSQTTDSAQSTAASRMPSSSQ</sequence>